<gene>
    <name evidence="1" type="ORF">BU23DRAFT_484670</name>
</gene>
<feature type="non-terminal residue" evidence="1">
    <location>
        <position position="1"/>
    </location>
</feature>
<accession>A0A6A5UR24</accession>
<sequence length="83" mass="9955">EARARVAITEQERQDEELEKAKMKELAHANKIYKEKIVEEKCKKRAREKVEQDQVNVEKRAAIKEYKAKRKYKKVERNAKKVL</sequence>
<evidence type="ECO:0000313" key="1">
    <source>
        <dbReference type="EMBL" id="KAF1967094.1"/>
    </source>
</evidence>
<organism evidence="1 2">
    <name type="scientific">Bimuria novae-zelandiae CBS 107.79</name>
    <dbReference type="NCBI Taxonomy" id="1447943"/>
    <lineage>
        <taxon>Eukaryota</taxon>
        <taxon>Fungi</taxon>
        <taxon>Dikarya</taxon>
        <taxon>Ascomycota</taxon>
        <taxon>Pezizomycotina</taxon>
        <taxon>Dothideomycetes</taxon>
        <taxon>Pleosporomycetidae</taxon>
        <taxon>Pleosporales</taxon>
        <taxon>Massarineae</taxon>
        <taxon>Didymosphaeriaceae</taxon>
        <taxon>Bimuria</taxon>
    </lineage>
</organism>
<keyword evidence="2" id="KW-1185">Reference proteome</keyword>
<name>A0A6A5UR24_9PLEO</name>
<dbReference type="AlphaFoldDB" id="A0A6A5UR24"/>
<proteinExistence type="predicted"/>
<evidence type="ECO:0000313" key="2">
    <source>
        <dbReference type="Proteomes" id="UP000800036"/>
    </source>
</evidence>
<dbReference type="Proteomes" id="UP000800036">
    <property type="component" value="Unassembled WGS sequence"/>
</dbReference>
<dbReference type="EMBL" id="ML976737">
    <property type="protein sequence ID" value="KAF1967094.1"/>
    <property type="molecule type" value="Genomic_DNA"/>
</dbReference>
<protein>
    <submittedName>
        <fullName evidence="1">Uncharacterized protein</fullName>
    </submittedName>
</protein>
<reference evidence="1" key="1">
    <citation type="journal article" date="2020" name="Stud. Mycol.">
        <title>101 Dothideomycetes genomes: a test case for predicting lifestyles and emergence of pathogens.</title>
        <authorList>
            <person name="Haridas S."/>
            <person name="Albert R."/>
            <person name="Binder M."/>
            <person name="Bloem J."/>
            <person name="Labutti K."/>
            <person name="Salamov A."/>
            <person name="Andreopoulos B."/>
            <person name="Baker S."/>
            <person name="Barry K."/>
            <person name="Bills G."/>
            <person name="Bluhm B."/>
            <person name="Cannon C."/>
            <person name="Castanera R."/>
            <person name="Culley D."/>
            <person name="Daum C."/>
            <person name="Ezra D."/>
            <person name="Gonzalez J."/>
            <person name="Henrissat B."/>
            <person name="Kuo A."/>
            <person name="Liang C."/>
            <person name="Lipzen A."/>
            <person name="Lutzoni F."/>
            <person name="Magnuson J."/>
            <person name="Mondo S."/>
            <person name="Nolan M."/>
            <person name="Ohm R."/>
            <person name="Pangilinan J."/>
            <person name="Park H.-J."/>
            <person name="Ramirez L."/>
            <person name="Alfaro M."/>
            <person name="Sun H."/>
            <person name="Tritt A."/>
            <person name="Yoshinaga Y."/>
            <person name="Zwiers L.-H."/>
            <person name="Turgeon B."/>
            <person name="Goodwin S."/>
            <person name="Spatafora J."/>
            <person name="Crous P."/>
            <person name="Grigoriev I."/>
        </authorList>
    </citation>
    <scope>NUCLEOTIDE SEQUENCE</scope>
    <source>
        <strain evidence="1">CBS 107.79</strain>
    </source>
</reference>